<dbReference type="PANTHER" id="PTHR20371:SF1">
    <property type="entry name" value="ENOLASE-PHOSPHATASE E1"/>
    <property type="match status" value="1"/>
</dbReference>
<accession>A0A443RXT3</accession>
<dbReference type="SUPFAM" id="SSF56784">
    <property type="entry name" value="HAD-like"/>
    <property type="match status" value="1"/>
</dbReference>
<dbReference type="Proteomes" id="UP000288716">
    <property type="component" value="Unassembled WGS sequence"/>
</dbReference>
<feature type="compositionally biased region" description="Low complexity" evidence="1">
    <location>
        <begin position="207"/>
        <end position="221"/>
    </location>
</feature>
<evidence type="ECO:0000313" key="2">
    <source>
        <dbReference type="EMBL" id="RWS20151.1"/>
    </source>
</evidence>
<dbReference type="Gene3D" id="3.40.50.1000">
    <property type="entry name" value="HAD superfamily/HAD-like"/>
    <property type="match status" value="1"/>
</dbReference>
<dbReference type="STRING" id="299467.A0A443RXT3"/>
<reference evidence="2 3" key="1">
    <citation type="journal article" date="2018" name="Gigascience">
        <title>Genomes of trombidid mites reveal novel predicted allergens and laterally-transferred genes associated with secondary metabolism.</title>
        <authorList>
            <person name="Dong X."/>
            <person name="Chaisiri K."/>
            <person name="Xia D."/>
            <person name="Armstrong S.D."/>
            <person name="Fang Y."/>
            <person name="Donnelly M.J."/>
            <person name="Kadowaki T."/>
            <person name="McGarry J.W."/>
            <person name="Darby A.C."/>
            <person name="Makepeace B.L."/>
        </authorList>
    </citation>
    <scope>NUCLEOTIDE SEQUENCE [LARGE SCALE GENOMIC DNA]</scope>
    <source>
        <strain evidence="2">UoL-UT</strain>
    </source>
</reference>
<feature type="non-terminal residue" evidence="2">
    <location>
        <position position="1"/>
    </location>
</feature>
<dbReference type="PANTHER" id="PTHR20371">
    <property type="entry name" value="ENOLASE-PHOSPHATASE E1"/>
    <property type="match status" value="1"/>
</dbReference>
<dbReference type="EMBL" id="NCKV01019665">
    <property type="protein sequence ID" value="RWS20151.1"/>
    <property type="molecule type" value="Genomic_DNA"/>
</dbReference>
<protein>
    <submittedName>
        <fullName evidence="2">Enolase-phosphatase E-1-like protein 3</fullName>
    </submittedName>
</protein>
<dbReference type="VEuPathDB" id="VectorBase:LDEU011889"/>
<evidence type="ECO:0000256" key="1">
    <source>
        <dbReference type="SAM" id="MobiDB-lite"/>
    </source>
</evidence>
<feature type="region of interest" description="Disordered" evidence="1">
    <location>
        <begin position="194"/>
        <end position="225"/>
    </location>
</feature>
<organism evidence="2 3">
    <name type="scientific">Leptotrombidium deliense</name>
    <dbReference type="NCBI Taxonomy" id="299467"/>
    <lineage>
        <taxon>Eukaryota</taxon>
        <taxon>Metazoa</taxon>
        <taxon>Ecdysozoa</taxon>
        <taxon>Arthropoda</taxon>
        <taxon>Chelicerata</taxon>
        <taxon>Arachnida</taxon>
        <taxon>Acari</taxon>
        <taxon>Acariformes</taxon>
        <taxon>Trombidiformes</taxon>
        <taxon>Prostigmata</taxon>
        <taxon>Anystina</taxon>
        <taxon>Parasitengona</taxon>
        <taxon>Trombiculoidea</taxon>
        <taxon>Trombiculidae</taxon>
        <taxon>Leptotrombidium</taxon>
    </lineage>
</organism>
<dbReference type="OrthoDB" id="6498443at2759"/>
<gene>
    <name evidence="2" type="ORF">B4U80_12147</name>
</gene>
<dbReference type="AlphaFoldDB" id="A0A443RXT3"/>
<feature type="compositionally biased region" description="Basic and acidic residues" evidence="1">
    <location>
        <begin position="194"/>
        <end position="206"/>
    </location>
</feature>
<name>A0A443RXT3_9ACAR</name>
<comment type="caution">
    <text evidence="2">The sequence shown here is derived from an EMBL/GenBank/DDBJ whole genome shotgun (WGS) entry which is preliminary data.</text>
</comment>
<dbReference type="InterPro" id="IPR023214">
    <property type="entry name" value="HAD_sf"/>
</dbReference>
<keyword evidence="3" id="KW-1185">Reference proteome</keyword>
<feature type="non-terminal residue" evidence="2">
    <location>
        <position position="241"/>
    </location>
</feature>
<dbReference type="GO" id="GO:0019509">
    <property type="term" value="P:L-methionine salvage from methylthioadenosine"/>
    <property type="evidence" value="ECO:0007669"/>
    <property type="project" value="TreeGrafter"/>
</dbReference>
<evidence type="ECO:0000313" key="3">
    <source>
        <dbReference type="Proteomes" id="UP000288716"/>
    </source>
</evidence>
<dbReference type="InterPro" id="IPR036412">
    <property type="entry name" value="HAD-like_sf"/>
</dbReference>
<dbReference type="GO" id="GO:0043874">
    <property type="term" value="F:acireductone synthase activity"/>
    <property type="evidence" value="ECO:0007669"/>
    <property type="project" value="TreeGrafter"/>
</dbReference>
<proteinExistence type="predicted"/>
<sequence>ECFNQKEFRLAVNFAKAYKPVPGKKQPPPIADQMQPPNVQLESIVQHFLWRLQNEGSVSAPIAYFLLNMTSWGYERGLLVTPVYEEVAATLKKWCEQDKIKLYVTLGSAQFLKRVFSRTSSGNLIGFIEGHMNLMVGGSRKDFTFLANLLKQKEDDILFITRFPQDARQAKAAKINPIIILRADFDPRGVELLKNKDKPGAPEPKAEAAAPSSSAEMTAESKVTSQDIRDFQVVTRLDDIH</sequence>